<reference evidence="4" key="1">
    <citation type="submission" date="2023-01" db="EMBL/GenBank/DDBJ databases">
        <title>Key to firefly adult light organ development and bioluminescence: homeobox transcription factors regulate luciferase expression and transportation to peroxisome.</title>
        <authorList>
            <person name="Fu X."/>
        </authorList>
    </citation>
    <scope>NUCLEOTIDE SEQUENCE [LARGE SCALE GENOMIC DNA]</scope>
</reference>
<evidence type="ECO:0000256" key="1">
    <source>
        <dbReference type="ARBA" id="ARBA00009571"/>
    </source>
</evidence>
<organism evidence="3 4">
    <name type="scientific">Aquatica leii</name>
    <dbReference type="NCBI Taxonomy" id="1421715"/>
    <lineage>
        <taxon>Eukaryota</taxon>
        <taxon>Metazoa</taxon>
        <taxon>Ecdysozoa</taxon>
        <taxon>Arthropoda</taxon>
        <taxon>Hexapoda</taxon>
        <taxon>Insecta</taxon>
        <taxon>Pterygota</taxon>
        <taxon>Neoptera</taxon>
        <taxon>Endopterygota</taxon>
        <taxon>Coleoptera</taxon>
        <taxon>Polyphaga</taxon>
        <taxon>Elateriformia</taxon>
        <taxon>Elateroidea</taxon>
        <taxon>Lampyridae</taxon>
        <taxon>Luciolinae</taxon>
        <taxon>Aquatica</taxon>
    </lineage>
</organism>
<dbReference type="Proteomes" id="UP001353858">
    <property type="component" value="Unassembled WGS sequence"/>
</dbReference>
<dbReference type="InterPro" id="IPR037395">
    <property type="entry name" value="GSKIP"/>
</dbReference>
<dbReference type="InterPro" id="IPR007967">
    <property type="entry name" value="GSKIP_dom"/>
</dbReference>
<dbReference type="GO" id="GO:0005737">
    <property type="term" value="C:cytoplasm"/>
    <property type="evidence" value="ECO:0007669"/>
    <property type="project" value="TreeGrafter"/>
</dbReference>
<sequence>MSENVLDKENWKQEAASVINDIKNHVKNVEISNLKNTNQRVYLNITTLESENYCVELSGQGFRVVGKAYDLVDLTDTEYFETPYSLLSKISLNFYQSFGNELMSKLQAVHHEENQENDS</sequence>
<comment type="caution">
    <text evidence="3">The sequence shown here is derived from an EMBL/GenBank/DDBJ whole genome shotgun (WGS) entry which is preliminary data.</text>
</comment>
<evidence type="ECO:0000259" key="2">
    <source>
        <dbReference type="Pfam" id="PF05303"/>
    </source>
</evidence>
<comment type="similarity">
    <text evidence="1">Belongs to the GSKIP family.</text>
</comment>
<dbReference type="Pfam" id="PF05303">
    <property type="entry name" value="GSKIP_dom"/>
    <property type="match status" value="1"/>
</dbReference>
<dbReference type="AlphaFoldDB" id="A0AAN7QCB9"/>
<name>A0AAN7QCB9_9COLE</name>
<evidence type="ECO:0000313" key="4">
    <source>
        <dbReference type="Proteomes" id="UP001353858"/>
    </source>
</evidence>
<dbReference type="PANTHER" id="PTHR12490">
    <property type="entry name" value="GSK3B-INTERACTING PROTEIN"/>
    <property type="match status" value="1"/>
</dbReference>
<dbReference type="GO" id="GO:0051018">
    <property type="term" value="F:protein kinase A binding"/>
    <property type="evidence" value="ECO:0007669"/>
    <property type="project" value="TreeGrafter"/>
</dbReference>
<dbReference type="Gene3D" id="3.30.2280.10">
    <property type="entry name" value="Hypothetical protein (hspc210)"/>
    <property type="match status" value="1"/>
</dbReference>
<proteinExistence type="inferred from homology"/>
<evidence type="ECO:0000313" key="3">
    <source>
        <dbReference type="EMBL" id="KAK4873093.1"/>
    </source>
</evidence>
<dbReference type="SUPFAM" id="SSF103107">
    <property type="entry name" value="Hypothetical protein c14orf129, hspc210"/>
    <property type="match status" value="1"/>
</dbReference>
<keyword evidence="4" id="KW-1185">Reference proteome</keyword>
<dbReference type="GO" id="GO:0060828">
    <property type="term" value="P:regulation of canonical Wnt signaling pathway"/>
    <property type="evidence" value="ECO:0007669"/>
    <property type="project" value="InterPro"/>
</dbReference>
<dbReference type="PANTHER" id="PTHR12490:SF4">
    <property type="entry name" value="GSK3B-INTERACTING PROTEIN"/>
    <property type="match status" value="1"/>
</dbReference>
<protein>
    <recommendedName>
        <fullName evidence="2">GSKIP domain-containing protein</fullName>
    </recommendedName>
</protein>
<dbReference type="GO" id="GO:0019207">
    <property type="term" value="F:kinase regulator activity"/>
    <property type="evidence" value="ECO:0007669"/>
    <property type="project" value="TreeGrafter"/>
</dbReference>
<gene>
    <name evidence="3" type="ORF">RN001_015122</name>
</gene>
<dbReference type="EMBL" id="JARPUR010000007">
    <property type="protein sequence ID" value="KAK4873093.1"/>
    <property type="molecule type" value="Genomic_DNA"/>
</dbReference>
<feature type="domain" description="GSKIP" evidence="2">
    <location>
        <begin position="12"/>
        <end position="108"/>
    </location>
</feature>
<accession>A0AAN7QCB9</accession>
<dbReference type="InterPro" id="IPR023231">
    <property type="entry name" value="GSKIP_dom_sf"/>
</dbReference>